<keyword evidence="6" id="KW-1185">Reference proteome</keyword>
<organism evidence="5 6">
    <name type="scientific">Streptomyces aurantiacus</name>
    <dbReference type="NCBI Taxonomy" id="47760"/>
    <lineage>
        <taxon>Bacteria</taxon>
        <taxon>Bacillati</taxon>
        <taxon>Actinomycetota</taxon>
        <taxon>Actinomycetes</taxon>
        <taxon>Kitasatosporales</taxon>
        <taxon>Streptomycetaceae</taxon>
        <taxon>Streptomyces</taxon>
        <taxon>Streptomyces aurantiacus group</taxon>
    </lineage>
</organism>
<proteinExistence type="inferred from homology"/>
<dbReference type="KEGG" id="sgm:GCM10017557_61850"/>
<dbReference type="InterPro" id="IPR002347">
    <property type="entry name" value="SDR_fam"/>
</dbReference>
<evidence type="ECO:0000256" key="3">
    <source>
        <dbReference type="SAM" id="MobiDB-lite"/>
    </source>
</evidence>
<dbReference type="PRINTS" id="PR00081">
    <property type="entry name" value="GDHRDH"/>
</dbReference>
<dbReference type="PANTHER" id="PTHR44196">
    <property type="entry name" value="DEHYDROGENASE/REDUCTASE SDR FAMILY MEMBER 7B"/>
    <property type="match status" value="1"/>
</dbReference>
<evidence type="ECO:0000256" key="1">
    <source>
        <dbReference type="ARBA" id="ARBA00006484"/>
    </source>
</evidence>
<dbReference type="InterPro" id="IPR020904">
    <property type="entry name" value="Sc_DH/Rdtase_CS"/>
</dbReference>
<dbReference type="InterPro" id="IPR036291">
    <property type="entry name" value="NAD(P)-bd_dom_sf"/>
</dbReference>
<dbReference type="PIRSF" id="PIRSF000126">
    <property type="entry name" value="11-beta-HSD1"/>
    <property type="match status" value="1"/>
</dbReference>
<evidence type="ECO:0000256" key="2">
    <source>
        <dbReference type="ARBA" id="ARBA00023002"/>
    </source>
</evidence>
<sequence>MYGYLAGMDDTKPLALVTGASSGIGYELAKQFAENGYNLLLTAENGELHQAADEIRAHGAQVEAVRIDLAEPDGVDRLYAAVTALGQPVAAAALNAGVAKGGRFVENELVDELRLIDLNITSTVRLTKRLLPDMLARDEGKVLFTSSIAALLPGSYQAVYNASKSFLQSFAQALQEELKDTGLTITSLMPGPTETEIFRRAGMADTKVGQQKKDDPAKVAKDGFEALMRGKKKIVAGSARTRAQTLVSKILPDSVKAAAHGRMAEPGSADSSADKGTSEN</sequence>
<gene>
    <name evidence="5" type="ORF">GCM10017557_61850</name>
</gene>
<keyword evidence="2" id="KW-0560">Oxidoreductase</keyword>
<dbReference type="AlphaFoldDB" id="A0A7G1PC18"/>
<comment type="similarity">
    <text evidence="1">Belongs to the short-chain dehydrogenases/reductases (SDR) family.</text>
</comment>
<dbReference type="EMBL" id="AP023440">
    <property type="protein sequence ID" value="BCL31326.1"/>
    <property type="molecule type" value="Genomic_DNA"/>
</dbReference>
<dbReference type="InterPro" id="IPR057326">
    <property type="entry name" value="KR_dom"/>
</dbReference>
<evidence type="ECO:0000313" key="5">
    <source>
        <dbReference type="EMBL" id="BCL31326.1"/>
    </source>
</evidence>
<feature type="region of interest" description="Disordered" evidence="3">
    <location>
        <begin position="257"/>
        <end position="280"/>
    </location>
</feature>
<name>A0A7G1PC18_9ACTN</name>
<dbReference type="Proteomes" id="UP000516444">
    <property type="component" value="Chromosome"/>
</dbReference>
<dbReference type="PANTHER" id="PTHR44196:SF2">
    <property type="entry name" value="SHORT-CHAIN DEHYDROGENASE-RELATED"/>
    <property type="match status" value="1"/>
</dbReference>
<dbReference type="CDD" id="cd05233">
    <property type="entry name" value="SDR_c"/>
    <property type="match status" value="1"/>
</dbReference>
<dbReference type="Gene3D" id="3.40.50.720">
    <property type="entry name" value="NAD(P)-binding Rossmann-like Domain"/>
    <property type="match status" value="1"/>
</dbReference>
<dbReference type="SUPFAM" id="SSF51735">
    <property type="entry name" value="NAD(P)-binding Rossmann-fold domains"/>
    <property type="match status" value="1"/>
</dbReference>
<accession>A0A7G1PC18</accession>
<dbReference type="GO" id="GO:0016020">
    <property type="term" value="C:membrane"/>
    <property type="evidence" value="ECO:0007669"/>
    <property type="project" value="TreeGrafter"/>
</dbReference>
<protein>
    <submittedName>
        <fullName evidence="5">Oxidoreductase</fullName>
    </submittedName>
</protein>
<evidence type="ECO:0000313" key="6">
    <source>
        <dbReference type="Proteomes" id="UP000516444"/>
    </source>
</evidence>
<reference evidence="5 6" key="1">
    <citation type="journal article" date="2014" name="Int. J. Syst. Evol. Microbiol.">
        <title>Complete genome sequence of Corynebacterium casei LMG S-19264T (=DSM 44701T), isolated from a smear-ripened cheese.</title>
        <authorList>
            <consortium name="US DOE Joint Genome Institute (JGI-PGF)"/>
            <person name="Walter F."/>
            <person name="Albersmeier A."/>
            <person name="Kalinowski J."/>
            <person name="Ruckert C."/>
        </authorList>
    </citation>
    <scope>NUCLEOTIDE SEQUENCE [LARGE SCALE GENOMIC DNA]</scope>
    <source>
        <strain evidence="5 6">JCM 4677</strain>
    </source>
</reference>
<evidence type="ECO:0000259" key="4">
    <source>
        <dbReference type="SMART" id="SM00822"/>
    </source>
</evidence>
<feature type="domain" description="Ketoreductase" evidence="4">
    <location>
        <begin position="13"/>
        <end position="192"/>
    </location>
</feature>
<dbReference type="Pfam" id="PF00106">
    <property type="entry name" value="adh_short"/>
    <property type="match status" value="1"/>
</dbReference>
<dbReference type="GO" id="GO:0016491">
    <property type="term" value="F:oxidoreductase activity"/>
    <property type="evidence" value="ECO:0007669"/>
    <property type="project" value="UniProtKB-KW"/>
</dbReference>
<dbReference type="SMART" id="SM00822">
    <property type="entry name" value="PKS_KR"/>
    <property type="match status" value="1"/>
</dbReference>
<dbReference type="PROSITE" id="PS00061">
    <property type="entry name" value="ADH_SHORT"/>
    <property type="match status" value="1"/>
</dbReference>